<protein>
    <recommendedName>
        <fullName evidence="6">nicotinamidase</fullName>
        <ecNumber evidence="6">3.5.1.19</ecNumber>
    </recommendedName>
    <alternativeName>
        <fullName evidence="7">Nicotinamide deamidase</fullName>
    </alternativeName>
</protein>
<evidence type="ECO:0000256" key="2">
    <source>
        <dbReference type="ARBA" id="ARBA00022642"/>
    </source>
</evidence>
<evidence type="ECO:0000259" key="8">
    <source>
        <dbReference type="Pfam" id="PF00857"/>
    </source>
</evidence>
<feature type="domain" description="Isochorismatase-like" evidence="8">
    <location>
        <begin position="13"/>
        <end position="192"/>
    </location>
</feature>
<evidence type="ECO:0000256" key="5">
    <source>
        <dbReference type="ARBA" id="ARBA00037900"/>
    </source>
</evidence>
<keyword evidence="3" id="KW-0479">Metal-binding</keyword>
<organism evidence="9 10">
    <name type="scientific">Candidatus Nitrospira inopinata</name>
    <dbReference type="NCBI Taxonomy" id="1715989"/>
    <lineage>
        <taxon>Bacteria</taxon>
        <taxon>Pseudomonadati</taxon>
        <taxon>Nitrospirota</taxon>
        <taxon>Nitrospiria</taxon>
        <taxon>Nitrospirales</taxon>
        <taxon>Nitrospiraceae</taxon>
        <taxon>Nitrospira</taxon>
    </lineage>
</organism>
<evidence type="ECO:0000313" key="10">
    <source>
        <dbReference type="Proteomes" id="UP000066284"/>
    </source>
</evidence>
<comment type="pathway">
    <text evidence="5">Cofactor biosynthesis; nicotinate biosynthesis; nicotinate from nicotinamide: step 1/1.</text>
</comment>
<reference evidence="10" key="1">
    <citation type="submission" date="2015-09" db="EMBL/GenBank/DDBJ databases">
        <authorList>
            <person name="Daims H."/>
        </authorList>
    </citation>
    <scope>NUCLEOTIDE SEQUENCE [LARGE SCALE GENOMIC DNA]</scope>
</reference>
<dbReference type="InterPro" id="IPR036380">
    <property type="entry name" value="Isochorismatase-like_sf"/>
</dbReference>
<gene>
    <name evidence="9" type="primary">pncA</name>
    <name evidence="9" type="ORF">NITINOP_0549</name>
</gene>
<dbReference type="OrthoDB" id="9785724at2"/>
<evidence type="ECO:0000256" key="4">
    <source>
        <dbReference type="ARBA" id="ARBA00022801"/>
    </source>
</evidence>
<dbReference type="InterPro" id="IPR000868">
    <property type="entry name" value="Isochorismatase-like_dom"/>
</dbReference>
<keyword evidence="10" id="KW-1185">Reference proteome</keyword>
<dbReference type="EMBL" id="LN885086">
    <property type="protein sequence ID" value="CUQ65525.1"/>
    <property type="molecule type" value="Genomic_DNA"/>
</dbReference>
<dbReference type="PANTHER" id="PTHR11080:SF2">
    <property type="entry name" value="LD05707P"/>
    <property type="match status" value="1"/>
</dbReference>
<sequence>MEPLVETLDSHDALILVDVQNDFLPGGPLGVADSGAIVPILSEYVRRFHERGLPIFLTRDWHPRNHCSFQQQGGPWPLHCLAGSQGALPPDQFPVPAPAVIIYKGIDPDQDAYSGFQGTALHRHLQALDVRRLFIGGLATDYCVLNTVKDALSLGYAVRLLTDAIKAVDVRPDDGERAEQEMIRLGAVPIRLEDLTR</sequence>
<evidence type="ECO:0000256" key="1">
    <source>
        <dbReference type="ARBA" id="ARBA00006336"/>
    </source>
</evidence>
<dbReference type="SUPFAM" id="SSF52499">
    <property type="entry name" value="Isochorismatase-like hydrolases"/>
    <property type="match status" value="1"/>
</dbReference>
<dbReference type="InterPro" id="IPR052347">
    <property type="entry name" value="Isochorismatase_Nicotinamidase"/>
</dbReference>
<dbReference type="Pfam" id="PF00857">
    <property type="entry name" value="Isochorismatase"/>
    <property type="match status" value="1"/>
</dbReference>
<comment type="similarity">
    <text evidence="1">Belongs to the isochorismatase family.</text>
</comment>
<dbReference type="Proteomes" id="UP000066284">
    <property type="component" value="Chromosome 1"/>
</dbReference>
<dbReference type="EC" id="3.5.1.19" evidence="6"/>
<accession>A0A0S4KNF5</accession>
<dbReference type="GO" id="GO:0008936">
    <property type="term" value="F:nicotinamidase activity"/>
    <property type="evidence" value="ECO:0007669"/>
    <property type="project" value="UniProtKB-EC"/>
</dbReference>
<evidence type="ECO:0000256" key="3">
    <source>
        <dbReference type="ARBA" id="ARBA00022723"/>
    </source>
</evidence>
<dbReference type="Gene3D" id="3.40.50.850">
    <property type="entry name" value="Isochorismatase-like"/>
    <property type="match status" value="1"/>
</dbReference>
<dbReference type="AlphaFoldDB" id="A0A0S4KNF5"/>
<dbReference type="KEGG" id="nio:NITINOP_0549"/>
<dbReference type="GO" id="GO:0046872">
    <property type="term" value="F:metal ion binding"/>
    <property type="evidence" value="ECO:0007669"/>
    <property type="project" value="UniProtKB-KW"/>
</dbReference>
<evidence type="ECO:0000313" key="9">
    <source>
        <dbReference type="EMBL" id="CUQ65525.1"/>
    </source>
</evidence>
<proteinExistence type="inferred from homology"/>
<dbReference type="GO" id="GO:0019363">
    <property type="term" value="P:pyridine nucleotide biosynthetic process"/>
    <property type="evidence" value="ECO:0007669"/>
    <property type="project" value="UniProtKB-KW"/>
</dbReference>
<evidence type="ECO:0000256" key="7">
    <source>
        <dbReference type="ARBA" id="ARBA00043224"/>
    </source>
</evidence>
<name>A0A0S4KNF5_9BACT</name>
<dbReference type="PANTHER" id="PTHR11080">
    <property type="entry name" value="PYRAZINAMIDASE/NICOTINAMIDASE"/>
    <property type="match status" value="1"/>
</dbReference>
<evidence type="ECO:0000256" key="6">
    <source>
        <dbReference type="ARBA" id="ARBA00039017"/>
    </source>
</evidence>
<dbReference type="STRING" id="1715989.NITINOP_0549"/>
<keyword evidence="4 9" id="KW-0378">Hydrolase</keyword>
<keyword evidence="2" id="KW-0662">Pyridine nucleotide biosynthesis</keyword>